<evidence type="ECO:0000259" key="3">
    <source>
        <dbReference type="PROSITE" id="PS50930"/>
    </source>
</evidence>
<dbReference type="PANTHER" id="PTHR37299">
    <property type="entry name" value="TRANSCRIPTIONAL REGULATOR-RELATED"/>
    <property type="match status" value="1"/>
</dbReference>
<name>A0A7Z2VT58_9BURK</name>
<sequence length="269" mass="30220">MPTAIIADDERLMRDLLRTRLGQVWPELEIVGEAKNGDEAVQLVGELQPDLTFLDIRMPGKTGMEAARDIGDASQVVFVTAYDQYAVEAFERGAIDYVLKPPEPERLKITVERLKERLQERAKSAAGGAVAKPDGAANANLGDTVTAMLSQLAEKIAAPKPKYLQWIQASIGQDLRMIPVEDILFFRSDEKYTCVQTEKFEALIRKPVRDLAEELDPSLFWQIHRATLVNVNAIEGVTRDIRGRHLVLVKGRPDKLEVSRSFLHLFKQM</sequence>
<evidence type="ECO:0000313" key="5">
    <source>
        <dbReference type="Proteomes" id="UP000502415"/>
    </source>
</evidence>
<evidence type="ECO:0000313" key="4">
    <source>
        <dbReference type="EMBL" id="QJD98723.1"/>
    </source>
</evidence>
<dbReference type="KEGG" id="mfy:HH212_00595"/>
<proteinExistence type="predicted"/>
<dbReference type="AlphaFoldDB" id="A0A7Z2VT58"/>
<keyword evidence="1" id="KW-0597">Phosphoprotein</keyword>
<dbReference type="Gene3D" id="3.40.50.2300">
    <property type="match status" value="1"/>
</dbReference>
<evidence type="ECO:0000256" key="1">
    <source>
        <dbReference type="PROSITE-ProRule" id="PRU00169"/>
    </source>
</evidence>
<dbReference type="Proteomes" id="UP000502415">
    <property type="component" value="Chromosome"/>
</dbReference>
<dbReference type="InterPro" id="IPR007492">
    <property type="entry name" value="LytTR_DNA-bd_dom"/>
</dbReference>
<dbReference type="InterPro" id="IPR011006">
    <property type="entry name" value="CheY-like_superfamily"/>
</dbReference>
<dbReference type="PANTHER" id="PTHR37299:SF1">
    <property type="entry name" value="STAGE 0 SPORULATION PROTEIN A HOMOLOG"/>
    <property type="match status" value="1"/>
</dbReference>
<dbReference type="RefSeq" id="WP_169433623.1">
    <property type="nucleotide sequence ID" value="NZ_CP051685.1"/>
</dbReference>
<evidence type="ECO:0000259" key="2">
    <source>
        <dbReference type="PROSITE" id="PS50110"/>
    </source>
</evidence>
<dbReference type="GO" id="GO:0000156">
    <property type="term" value="F:phosphorelay response regulator activity"/>
    <property type="evidence" value="ECO:0007669"/>
    <property type="project" value="InterPro"/>
</dbReference>
<dbReference type="Pfam" id="PF04397">
    <property type="entry name" value="LytTR"/>
    <property type="match status" value="1"/>
</dbReference>
<gene>
    <name evidence="4" type="ORF">HH212_00595</name>
</gene>
<dbReference type="InterPro" id="IPR046947">
    <property type="entry name" value="LytR-like"/>
</dbReference>
<dbReference type="SMART" id="SM00850">
    <property type="entry name" value="LytTR"/>
    <property type="match status" value="1"/>
</dbReference>
<keyword evidence="5" id="KW-1185">Reference proteome</keyword>
<feature type="domain" description="Response regulatory" evidence="2">
    <location>
        <begin position="3"/>
        <end position="115"/>
    </location>
</feature>
<dbReference type="SUPFAM" id="SSF52172">
    <property type="entry name" value="CheY-like"/>
    <property type="match status" value="1"/>
</dbReference>
<dbReference type="Gene3D" id="2.40.50.1020">
    <property type="entry name" value="LytTr DNA-binding domain"/>
    <property type="match status" value="1"/>
</dbReference>
<dbReference type="Pfam" id="PF00072">
    <property type="entry name" value="Response_reg"/>
    <property type="match status" value="1"/>
</dbReference>
<organism evidence="4 5">
    <name type="scientific">Massilia forsythiae</name>
    <dbReference type="NCBI Taxonomy" id="2728020"/>
    <lineage>
        <taxon>Bacteria</taxon>
        <taxon>Pseudomonadati</taxon>
        <taxon>Pseudomonadota</taxon>
        <taxon>Betaproteobacteria</taxon>
        <taxon>Burkholderiales</taxon>
        <taxon>Oxalobacteraceae</taxon>
        <taxon>Telluria group</taxon>
        <taxon>Massilia</taxon>
    </lineage>
</organism>
<dbReference type="GO" id="GO:0003677">
    <property type="term" value="F:DNA binding"/>
    <property type="evidence" value="ECO:0007669"/>
    <property type="project" value="InterPro"/>
</dbReference>
<dbReference type="InterPro" id="IPR001789">
    <property type="entry name" value="Sig_transdc_resp-reg_receiver"/>
</dbReference>
<dbReference type="EMBL" id="CP051685">
    <property type="protein sequence ID" value="QJD98723.1"/>
    <property type="molecule type" value="Genomic_DNA"/>
</dbReference>
<dbReference type="PROSITE" id="PS50930">
    <property type="entry name" value="HTH_LYTTR"/>
    <property type="match status" value="1"/>
</dbReference>
<reference evidence="4 5" key="1">
    <citation type="submission" date="2020-04" db="EMBL/GenBank/DDBJ databases">
        <title>Genome sequencing of novel species.</title>
        <authorList>
            <person name="Heo J."/>
            <person name="Kim S.-J."/>
            <person name="Kim J.-S."/>
            <person name="Hong S.-B."/>
            <person name="Kwon S.-W."/>
        </authorList>
    </citation>
    <scope>NUCLEOTIDE SEQUENCE [LARGE SCALE GENOMIC DNA]</scope>
    <source>
        <strain evidence="4 5">GN2-R2</strain>
    </source>
</reference>
<dbReference type="SMART" id="SM00448">
    <property type="entry name" value="REC"/>
    <property type="match status" value="1"/>
</dbReference>
<dbReference type="PROSITE" id="PS50110">
    <property type="entry name" value="RESPONSE_REGULATORY"/>
    <property type="match status" value="1"/>
</dbReference>
<accession>A0A7Z2VT58</accession>
<protein>
    <submittedName>
        <fullName evidence="4">Response regulator transcription factor</fullName>
    </submittedName>
</protein>
<feature type="modified residue" description="4-aspartylphosphate" evidence="1">
    <location>
        <position position="55"/>
    </location>
</feature>
<feature type="domain" description="HTH LytTR-type" evidence="3">
    <location>
        <begin position="167"/>
        <end position="269"/>
    </location>
</feature>